<dbReference type="RefSeq" id="WP_153740378.1">
    <property type="nucleotide sequence ID" value="NZ_WBMP01000005.1"/>
</dbReference>
<dbReference type="AlphaFoldDB" id="A0A833N9T3"/>
<dbReference type="EMBL" id="WBMP01000005">
    <property type="protein sequence ID" value="KAE8546142.1"/>
    <property type="molecule type" value="Genomic_DNA"/>
</dbReference>
<sequence>MAYGEPAVITALSQFNAGRAVPSPNYPGESTPGALTFDDQGEGQITFNDVAVDSFNFSGHREPTYFDDLYFRIHFMPGQINLGNVLSVQTEEVRLWNAFLSDQEMTGYQEPSAEGMSIQAPVSPPYTLAALEELSYIVTVSVDGPPQFSEEILWTIGGVNYSVPISGQRVVVFPFGPNWSQQVTESLEWKTDVIRSFSGKEAREALRSKPRRQLAYRTTLEGNLVNQFQNILYGWQDRQYALPVWFDKWIMPDAISAGATSVPTETDGRSFFKGGLALLITDTFTFEVFEIDSIESDRLIPAKPLENDWPRLTRLYPLNLATLPSSIPTQRLTSRVLTANLEFRMDPVKTDPYLPAIPAADTHNGYEIIYRKPNWASPVQHEFESDFEMLDFDIGTFTQVQNPGFPRQMRTFQWVLKNRQDIKDFRALLGRLKGRYTPAYLPTWHSDFILADITTPGSSGLTVKHAQYDTMVDVPDTQKTLLIRLRDGTQFLRTIVGVTEQGDGTEVVSTDAEFPVEINPQNILMISLVHLCCLRQDGVTINYQSDSVSTVEITTIVVDG</sequence>
<accession>A0A833N9T3</accession>
<proteinExistence type="predicted"/>
<reference evidence="1 2" key="1">
    <citation type="submission" date="2019-10" db="EMBL/GenBank/DDBJ databases">
        <title>Draft genome sequence of Marinobacter hydrocarbonoclasticus NCT7M from the microbiome of the marine copepod.</title>
        <authorList>
            <person name="Nuttall R."/>
            <person name="Sharma G."/>
            <person name="Moisander P."/>
        </authorList>
    </citation>
    <scope>NUCLEOTIDE SEQUENCE [LARGE SCALE GENOMIC DNA]</scope>
    <source>
        <strain evidence="1 2">NCT7M</strain>
    </source>
</reference>
<gene>
    <name evidence="1" type="ORF">F6453_1388</name>
</gene>
<protein>
    <submittedName>
        <fullName evidence="1">Uncharacterized protein</fullName>
    </submittedName>
</protein>
<comment type="caution">
    <text evidence="1">The sequence shown here is derived from an EMBL/GenBank/DDBJ whole genome shotgun (WGS) entry which is preliminary data.</text>
</comment>
<dbReference type="Proteomes" id="UP000469950">
    <property type="component" value="Unassembled WGS sequence"/>
</dbReference>
<evidence type="ECO:0000313" key="1">
    <source>
        <dbReference type="EMBL" id="KAE8546142.1"/>
    </source>
</evidence>
<organism evidence="1 2">
    <name type="scientific">Marinobacter nauticus</name>
    <name type="common">Marinobacter hydrocarbonoclasticus</name>
    <name type="synonym">Marinobacter aquaeolei</name>
    <dbReference type="NCBI Taxonomy" id="2743"/>
    <lineage>
        <taxon>Bacteria</taxon>
        <taxon>Pseudomonadati</taxon>
        <taxon>Pseudomonadota</taxon>
        <taxon>Gammaproteobacteria</taxon>
        <taxon>Pseudomonadales</taxon>
        <taxon>Marinobacteraceae</taxon>
        <taxon>Marinobacter</taxon>
    </lineage>
</organism>
<name>A0A833N9T3_MARNT</name>
<evidence type="ECO:0000313" key="2">
    <source>
        <dbReference type="Proteomes" id="UP000469950"/>
    </source>
</evidence>